<organism evidence="6 7">
    <name type="scientific">Catenuloplanes indicus</name>
    <dbReference type="NCBI Taxonomy" id="137267"/>
    <lineage>
        <taxon>Bacteria</taxon>
        <taxon>Bacillati</taxon>
        <taxon>Actinomycetota</taxon>
        <taxon>Actinomycetes</taxon>
        <taxon>Micromonosporales</taxon>
        <taxon>Micromonosporaceae</taxon>
        <taxon>Catenuloplanes</taxon>
    </lineage>
</organism>
<sequence length="439" mass="46195">MTSPGKAANAVVDAVLADLGTGSHRGVVVDSPPGAGKSTLVVKAAQVLARAGEQLIVIAQTNEQVDDLIDRLATAAPELPIGRLSAGDYRASERVAQHRSVTVGAKIGDVSQGSVIIATAAKWATVGDGSWGWAIVDEAYQMRSDALLRVASRFSRALFVGDPGQLDPFSTVESARWTGLTWDPMLSAVSVLLRHNPDLPVHRLPVSWRLPPSAAEVVAPAFYPFTGFRAGTSPGDRSLVLDTGSGADPIGAAVAQAAATGWALYELPARHTLRTDGEAAAACAALALRVLEAGAVAVSERSRDGAPVDATRIAIGTAHRDQAAVIRNLLRGTPGETITVDTANRLQGREYDVTVVLHPLSGRRDATAFHLESGRLCVLTSRHRHACIVVARAGIPDLLDAHPSTDPVHLNVPVRFPDGWEANHSILAHLTAHRVIAPR</sequence>
<dbReference type="InterPro" id="IPR041679">
    <property type="entry name" value="DNA2/NAM7-like_C"/>
</dbReference>
<dbReference type="AlphaFoldDB" id="A0AAE3VYH1"/>
<dbReference type="GO" id="GO:0043139">
    <property type="term" value="F:5'-3' DNA helicase activity"/>
    <property type="evidence" value="ECO:0007669"/>
    <property type="project" value="TreeGrafter"/>
</dbReference>
<dbReference type="InterPro" id="IPR050534">
    <property type="entry name" value="Coronavir_polyprotein_1ab"/>
</dbReference>
<evidence type="ECO:0000259" key="5">
    <source>
        <dbReference type="Pfam" id="PF13087"/>
    </source>
</evidence>
<keyword evidence="2" id="KW-0378">Hydrolase</keyword>
<reference evidence="6 7" key="1">
    <citation type="submission" date="2023-07" db="EMBL/GenBank/DDBJ databases">
        <title>Sequencing the genomes of 1000 actinobacteria strains.</title>
        <authorList>
            <person name="Klenk H.-P."/>
        </authorList>
    </citation>
    <scope>NUCLEOTIDE SEQUENCE [LARGE SCALE GENOMIC DNA]</scope>
    <source>
        <strain evidence="6 7">DSM 44709</strain>
    </source>
</reference>
<dbReference type="Pfam" id="PF13604">
    <property type="entry name" value="AAA_30"/>
    <property type="match status" value="1"/>
</dbReference>
<protein>
    <submittedName>
        <fullName evidence="6">Energy-coupling factor transporter ATP-binding protein EcfA2</fullName>
    </submittedName>
</protein>
<dbReference type="GO" id="GO:0016787">
    <property type="term" value="F:hydrolase activity"/>
    <property type="evidence" value="ECO:0007669"/>
    <property type="project" value="UniProtKB-KW"/>
</dbReference>
<dbReference type="RefSeq" id="WP_370879178.1">
    <property type="nucleotide sequence ID" value="NZ_JAUSUZ010000001.1"/>
</dbReference>
<comment type="caution">
    <text evidence="6">The sequence shown here is derived from an EMBL/GenBank/DDBJ whole genome shotgun (WGS) entry which is preliminary data.</text>
</comment>
<dbReference type="SUPFAM" id="SSF52540">
    <property type="entry name" value="P-loop containing nucleoside triphosphate hydrolases"/>
    <property type="match status" value="1"/>
</dbReference>
<keyword evidence="7" id="KW-1185">Reference proteome</keyword>
<keyword evidence="4 6" id="KW-0067">ATP-binding</keyword>
<dbReference type="Pfam" id="PF13087">
    <property type="entry name" value="AAA_12"/>
    <property type="match status" value="1"/>
</dbReference>
<dbReference type="PANTHER" id="PTHR43788">
    <property type="entry name" value="DNA2/NAM7 HELICASE FAMILY MEMBER"/>
    <property type="match status" value="1"/>
</dbReference>
<gene>
    <name evidence="6" type="ORF">J2S42_002855</name>
</gene>
<keyword evidence="1" id="KW-0547">Nucleotide-binding</keyword>
<evidence type="ECO:0000313" key="6">
    <source>
        <dbReference type="EMBL" id="MDQ0366186.1"/>
    </source>
</evidence>
<dbReference type="Proteomes" id="UP001240236">
    <property type="component" value="Unassembled WGS sequence"/>
</dbReference>
<evidence type="ECO:0000256" key="1">
    <source>
        <dbReference type="ARBA" id="ARBA00022741"/>
    </source>
</evidence>
<dbReference type="Gene3D" id="3.40.50.300">
    <property type="entry name" value="P-loop containing nucleotide triphosphate hydrolases"/>
    <property type="match status" value="2"/>
</dbReference>
<dbReference type="GO" id="GO:0005524">
    <property type="term" value="F:ATP binding"/>
    <property type="evidence" value="ECO:0007669"/>
    <property type="project" value="UniProtKB-KW"/>
</dbReference>
<feature type="domain" description="DNA2/NAM7 helicase-like C-terminal" evidence="5">
    <location>
        <begin position="309"/>
        <end position="392"/>
    </location>
</feature>
<name>A0AAE3VYH1_9ACTN</name>
<proteinExistence type="predicted"/>
<dbReference type="InterPro" id="IPR027417">
    <property type="entry name" value="P-loop_NTPase"/>
</dbReference>
<evidence type="ECO:0000256" key="4">
    <source>
        <dbReference type="ARBA" id="ARBA00022840"/>
    </source>
</evidence>
<dbReference type="EMBL" id="JAUSUZ010000001">
    <property type="protein sequence ID" value="MDQ0366186.1"/>
    <property type="molecule type" value="Genomic_DNA"/>
</dbReference>
<evidence type="ECO:0000256" key="3">
    <source>
        <dbReference type="ARBA" id="ARBA00022806"/>
    </source>
</evidence>
<accession>A0AAE3VYH1</accession>
<dbReference type="PANTHER" id="PTHR43788:SF16">
    <property type="entry name" value="HELICASE WITH ZINC FINGER 2"/>
    <property type="match status" value="1"/>
</dbReference>
<evidence type="ECO:0000256" key="2">
    <source>
        <dbReference type="ARBA" id="ARBA00022801"/>
    </source>
</evidence>
<evidence type="ECO:0000313" key="7">
    <source>
        <dbReference type="Proteomes" id="UP001240236"/>
    </source>
</evidence>
<keyword evidence="3" id="KW-0347">Helicase</keyword>